<dbReference type="InterPro" id="IPR036188">
    <property type="entry name" value="FAD/NAD-bd_sf"/>
</dbReference>
<protein>
    <submittedName>
        <fullName evidence="4">Pyridine nucleotide-disulfide oxidoreductase</fullName>
    </submittedName>
</protein>
<keyword evidence="5" id="KW-1185">Reference proteome</keyword>
<organism evidence="4 5">
    <name type="scientific">Subdoligranulum variabile DSM 15176</name>
    <dbReference type="NCBI Taxonomy" id="411471"/>
    <lineage>
        <taxon>Bacteria</taxon>
        <taxon>Bacillati</taxon>
        <taxon>Bacillota</taxon>
        <taxon>Clostridia</taxon>
        <taxon>Eubacteriales</taxon>
        <taxon>Oscillospiraceae</taxon>
        <taxon>Subdoligranulum</taxon>
    </lineage>
</organism>
<dbReference type="AlphaFoldDB" id="D1PPM7"/>
<evidence type="ECO:0000313" key="5">
    <source>
        <dbReference type="Proteomes" id="UP000003438"/>
    </source>
</evidence>
<dbReference type="PANTHER" id="PTHR48105">
    <property type="entry name" value="THIOREDOXIN REDUCTASE 1-RELATED-RELATED"/>
    <property type="match status" value="1"/>
</dbReference>
<dbReference type="SUPFAM" id="SSF51905">
    <property type="entry name" value="FAD/NAD(P)-binding domain"/>
    <property type="match status" value="1"/>
</dbReference>
<dbReference type="GO" id="GO:0016491">
    <property type="term" value="F:oxidoreductase activity"/>
    <property type="evidence" value="ECO:0007669"/>
    <property type="project" value="UniProtKB-KW"/>
</dbReference>
<dbReference type="Pfam" id="PF07992">
    <property type="entry name" value="Pyr_redox_2"/>
    <property type="match status" value="1"/>
</dbReference>
<gene>
    <name evidence="4" type="ORF">SUBVAR_06344</name>
</gene>
<evidence type="ECO:0000313" key="4">
    <source>
        <dbReference type="EMBL" id="EFB75371.1"/>
    </source>
</evidence>
<dbReference type="Gene3D" id="3.50.50.60">
    <property type="entry name" value="FAD/NAD(P)-binding domain"/>
    <property type="match status" value="2"/>
</dbReference>
<reference evidence="4" key="1">
    <citation type="submission" date="2009-12" db="EMBL/GenBank/DDBJ databases">
        <authorList>
            <person name="Weinstock G."/>
            <person name="Sodergren E."/>
            <person name="Clifton S."/>
            <person name="Fulton L."/>
            <person name="Fulton B."/>
            <person name="Courtney L."/>
            <person name="Fronick C."/>
            <person name="Harrison M."/>
            <person name="Strong C."/>
            <person name="Farmer C."/>
            <person name="Delahaunty K."/>
            <person name="Markovic C."/>
            <person name="Hall O."/>
            <person name="Minx P."/>
            <person name="Tomlinson C."/>
            <person name="Mitreva M."/>
            <person name="Nelson J."/>
            <person name="Hou S."/>
            <person name="Wollam A."/>
            <person name="Pepin K.H."/>
            <person name="Johnson M."/>
            <person name="Bhonagiri V."/>
            <person name="Nash W.E."/>
            <person name="Warren W."/>
            <person name="Chinwalla A."/>
            <person name="Mardis E.R."/>
            <person name="Wilson R.K."/>
        </authorList>
    </citation>
    <scope>NUCLEOTIDE SEQUENCE [LARGE SCALE GENOMIC DNA]</scope>
    <source>
        <strain evidence="4">DSM 15176</strain>
    </source>
</reference>
<keyword evidence="1" id="KW-0285">Flavoprotein</keyword>
<evidence type="ECO:0000259" key="3">
    <source>
        <dbReference type="Pfam" id="PF07992"/>
    </source>
</evidence>
<dbReference type="RefSeq" id="WP_007047707.1">
    <property type="nucleotide sequence ID" value="NZ_GG704769.1"/>
</dbReference>
<feature type="domain" description="FAD/NAD(P)-binding" evidence="3">
    <location>
        <begin position="3"/>
        <end position="140"/>
    </location>
</feature>
<dbReference type="PRINTS" id="PR00368">
    <property type="entry name" value="FADPNR"/>
</dbReference>
<proteinExistence type="predicted"/>
<evidence type="ECO:0000256" key="2">
    <source>
        <dbReference type="ARBA" id="ARBA00023002"/>
    </source>
</evidence>
<dbReference type="eggNOG" id="COG0492">
    <property type="taxonomic scope" value="Bacteria"/>
</dbReference>
<keyword evidence="2" id="KW-0560">Oxidoreductase</keyword>
<dbReference type="Proteomes" id="UP000003438">
    <property type="component" value="Unassembled WGS sequence"/>
</dbReference>
<accession>D1PPM7</accession>
<dbReference type="EMBL" id="ACBY02000027">
    <property type="protein sequence ID" value="EFB75371.1"/>
    <property type="molecule type" value="Genomic_DNA"/>
</dbReference>
<name>D1PPM7_9FIRM</name>
<dbReference type="OrthoDB" id="9806179at2"/>
<dbReference type="HOGENOM" id="CLU_031864_5_3_9"/>
<dbReference type="InterPro" id="IPR023753">
    <property type="entry name" value="FAD/NAD-binding_dom"/>
</dbReference>
<dbReference type="PRINTS" id="PR00469">
    <property type="entry name" value="PNDRDTASEII"/>
</dbReference>
<comment type="caution">
    <text evidence="4">The sequence shown here is derived from an EMBL/GenBank/DDBJ whole genome shotgun (WGS) entry which is preliminary data.</text>
</comment>
<dbReference type="InterPro" id="IPR050097">
    <property type="entry name" value="Ferredoxin-NADP_redctase_2"/>
</dbReference>
<dbReference type="STRING" id="411471.SUBVAR_06344"/>
<evidence type="ECO:0000256" key="1">
    <source>
        <dbReference type="ARBA" id="ARBA00022630"/>
    </source>
</evidence>
<sequence>MKDLLIVGSGPAGISAALTAAARGLDFLWFGSRALSPKIAQAPEIANYPGLCRVQGRDFQKILQDQIDAMGLSLREERIDFLYAMGSHFTACVNETMYDARAVILAVGVSTAGAVPGELDYIGQGVSYCATCDGALYRGKTIAIVSTNPEFEEEVEFLLRLAGKAYVSRSYPAPDVPNAEGMADFPKGIRRENGKLQIAYADGERTVDGIFFLKDSVSPAVLMPGLAMDGAHIAVNRDLETNLPGCFAAGDCTGRPYQYAKAVGEGNVAVHTALRWLKENQSV</sequence>